<protein>
    <submittedName>
        <fullName evidence="3">ADP-heptose:LPS heptosyltransferase</fullName>
    </submittedName>
</protein>
<gene>
    <name evidence="3" type="ORF">CLV72_108185</name>
</gene>
<dbReference type="GO" id="GO:0008713">
    <property type="term" value="F:ADP-heptose-lipopolysaccharide heptosyltransferase activity"/>
    <property type="evidence" value="ECO:0007669"/>
    <property type="project" value="TreeGrafter"/>
</dbReference>
<dbReference type="Proteomes" id="UP000237846">
    <property type="component" value="Unassembled WGS sequence"/>
</dbReference>
<dbReference type="RefSeq" id="WP_106250877.1">
    <property type="nucleotide sequence ID" value="NZ_PVZC01000008.1"/>
</dbReference>
<sequence>MAVAGGREPAAQPPRVPAQDGSPAVLVLRALGLGDLLTGVPALRGLRRRFPRHRIVLAAPLALADLALATGAVDALVPTRGPVPPPWRGRPPELAVNLHGRGPQSIAALKARSPGRLWSHACGAHPDVAGPSWPAEVHETDRWCALLHYYGVAADPTDLRLTPPDAVGRPGAVVVHPGAAHEARRWPVLRFAEVAKHLAARGEAVVVTGSAAERPLAERIARVARLPGRAVLAGGTNVARLAALVAGASLVICGDTGVAHLATAFGTPSVVLFGPVSPRLWGPRIDHELHASLWAGRIGSPFGDRLDSGLAQIGTDQVIAAAERLLDARAAARRPPETTSVEGAGHVRG</sequence>
<keyword evidence="4" id="KW-1185">Reference proteome</keyword>
<comment type="caution">
    <text evidence="3">The sequence shown here is derived from an EMBL/GenBank/DDBJ whole genome shotgun (WGS) entry which is preliminary data.</text>
</comment>
<dbReference type="GO" id="GO:0009244">
    <property type="term" value="P:lipopolysaccharide core region biosynthetic process"/>
    <property type="evidence" value="ECO:0007669"/>
    <property type="project" value="TreeGrafter"/>
</dbReference>
<dbReference type="PANTHER" id="PTHR30160">
    <property type="entry name" value="TETRAACYLDISACCHARIDE 4'-KINASE-RELATED"/>
    <property type="match status" value="1"/>
</dbReference>
<reference evidence="3 4" key="1">
    <citation type="submission" date="2018-03" db="EMBL/GenBank/DDBJ databases">
        <title>Genomic Encyclopedia of Archaeal and Bacterial Type Strains, Phase II (KMG-II): from individual species to whole genera.</title>
        <authorList>
            <person name="Goeker M."/>
        </authorList>
    </citation>
    <scope>NUCLEOTIDE SEQUENCE [LARGE SCALE GENOMIC DNA]</scope>
    <source>
        <strain evidence="3 4">DSM 45601</strain>
    </source>
</reference>
<dbReference type="OrthoDB" id="9807356at2"/>
<organism evidence="3 4">
    <name type="scientific">Allonocardiopsis opalescens</name>
    <dbReference type="NCBI Taxonomy" id="1144618"/>
    <lineage>
        <taxon>Bacteria</taxon>
        <taxon>Bacillati</taxon>
        <taxon>Actinomycetota</taxon>
        <taxon>Actinomycetes</taxon>
        <taxon>Streptosporangiales</taxon>
        <taxon>Allonocardiopsis</taxon>
    </lineage>
</organism>
<dbReference type="Pfam" id="PF01075">
    <property type="entry name" value="Glyco_transf_9"/>
    <property type="match status" value="1"/>
</dbReference>
<evidence type="ECO:0000313" key="3">
    <source>
        <dbReference type="EMBL" id="PRX96179.1"/>
    </source>
</evidence>
<dbReference type="EMBL" id="PVZC01000008">
    <property type="protein sequence ID" value="PRX96179.1"/>
    <property type="molecule type" value="Genomic_DNA"/>
</dbReference>
<dbReference type="GO" id="GO:0005829">
    <property type="term" value="C:cytosol"/>
    <property type="evidence" value="ECO:0007669"/>
    <property type="project" value="TreeGrafter"/>
</dbReference>
<keyword evidence="2 3" id="KW-0808">Transferase</keyword>
<dbReference type="Gene3D" id="3.40.50.2000">
    <property type="entry name" value="Glycogen Phosphorylase B"/>
    <property type="match status" value="2"/>
</dbReference>
<evidence type="ECO:0000256" key="1">
    <source>
        <dbReference type="ARBA" id="ARBA00022676"/>
    </source>
</evidence>
<evidence type="ECO:0000313" key="4">
    <source>
        <dbReference type="Proteomes" id="UP000237846"/>
    </source>
</evidence>
<proteinExistence type="predicted"/>
<dbReference type="InterPro" id="IPR002201">
    <property type="entry name" value="Glyco_trans_9"/>
</dbReference>
<evidence type="ECO:0000256" key="2">
    <source>
        <dbReference type="ARBA" id="ARBA00022679"/>
    </source>
</evidence>
<dbReference type="SUPFAM" id="SSF53756">
    <property type="entry name" value="UDP-Glycosyltransferase/glycogen phosphorylase"/>
    <property type="match status" value="1"/>
</dbReference>
<name>A0A2T0PXC3_9ACTN</name>
<dbReference type="InterPro" id="IPR051199">
    <property type="entry name" value="LPS_LOS_Heptosyltrfase"/>
</dbReference>
<keyword evidence="1" id="KW-0328">Glycosyltransferase</keyword>
<dbReference type="CDD" id="cd03789">
    <property type="entry name" value="GT9_LPS_heptosyltransferase"/>
    <property type="match status" value="1"/>
</dbReference>
<dbReference type="AlphaFoldDB" id="A0A2T0PXC3"/>
<accession>A0A2T0PXC3</accession>
<dbReference type="PANTHER" id="PTHR30160:SF1">
    <property type="entry name" value="LIPOPOLYSACCHARIDE 1,2-N-ACETYLGLUCOSAMINETRANSFERASE-RELATED"/>
    <property type="match status" value="1"/>
</dbReference>